<feature type="non-terminal residue" evidence="2">
    <location>
        <position position="1"/>
    </location>
</feature>
<comment type="caution">
    <text evidence="2">The sequence shown here is derived from an EMBL/GenBank/DDBJ whole genome shotgun (WGS) entry which is preliminary data.</text>
</comment>
<reference evidence="2" key="1">
    <citation type="submission" date="2022-06" db="EMBL/GenBank/DDBJ databases">
        <title>Genome Sequence of Candolleomyces eurysporus.</title>
        <authorList>
            <person name="Buettner E."/>
        </authorList>
    </citation>
    <scope>NUCLEOTIDE SEQUENCE</scope>
    <source>
        <strain evidence="2">VTCC 930004</strain>
    </source>
</reference>
<evidence type="ECO:0000313" key="3">
    <source>
        <dbReference type="Proteomes" id="UP001140091"/>
    </source>
</evidence>
<keyword evidence="3" id="KW-1185">Reference proteome</keyword>
<protein>
    <submittedName>
        <fullName evidence="2">Uncharacterized protein</fullName>
    </submittedName>
</protein>
<dbReference type="AlphaFoldDB" id="A0A9W8JNP5"/>
<feature type="region of interest" description="Disordered" evidence="1">
    <location>
        <begin position="58"/>
        <end position="160"/>
    </location>
</feature>
<proteinExistence type="predicted"/>
<evidence type="ECO:0000256" key="1">
    <source>
        <dbReference type="SAM" id="MobiDB-lite"/>
    </source>
</evidence>
<feature type="compositionally biased region" description="Polar residues" evidence="1">
    <location>
        <begin position="83"/>
        <end position="103"/>
    </location>
</feature>
<organism evidence="2 3">
    <name type="scientific">Candolleomyces eurysporus</name>
    <dbReference type="NCBI Taxonomy" id="2828524"/>
    <lineage>
        <taxon>Eukaryota</taxon>
        <taxon>Fungi</taxon>
        <taxon>Dikarya</taxon>
        <taxon>Basidiomycota</taxon>
        <taxon>Agaricomycotina</taxon>
        <taxon>Agaricomycetes</taxon>
        <taxon>Agaricomycetidae</taxon>
        <taxon>Agaricales</taxon>
        <taxon>Agaricineae</taxon>
        <taxon>Psathyrellaceae</taxon>
        <taxon>Candolleomyces</taxon>
    </lineage>
</organism>
<gene>
    <name evidence="2" type="ORF">H1R20_g915</name>
</gene>
<dbReference type="EMBL" id="JANBPK010000154">
    <property type="protein sequence ID" value="KAJ2936179.1"/>
    <property type="molecule type" value="Genomic_DNA"/>
</dbReference>
<evidence type="ECO:0000313" key="2">
    <source>
        <dbReference type="EMBL" id="KAJ2936179.1"/>
    </source>
</evidence>
<accession>A0A9W8JNP5</accession>
<sequence length="220" mass="24330">MPEQLSSQKNYSCPFQKAREMPGAPTFAIYIDRSYAVYNNYHNSQNQTVTEVINSNNVSSTVNAGPKLQPQRRHQMDVPQHYPPTSVQNSPQSSSTGNENQGHSFHASASPGPSRSQHRWHDAGSYFPSPGFPPPEFESTDASPIGRGTSQPYREPPTSFDLGRDSINRYHPASRGLSQYVPAANGILANLPFLIQWVVTWFRTSTTASYNRSSPSDGVV</sequence>
<dbReference type="Proteomes" id="UP001140091">
    <property type="component" value="Unassembled WGS sequence"/>
</dbReference>
<name>A0A9W8JNP5_9AGAR</name>